<dbReference type="Proteomes" id="UP000653099">
    <property type="component" value="Unassembled WGS sequence"/>
</dbReference>
<reference evidence="6" key="1">
    <citation type="journal article" date="2014" name="Int. J. Syst. Evol. Microbiol.">
        <title>Complete genome sequence of Corynebacterium casei LMG S-19264T (=DSM 44701T), isolated from a smear-ripened cheese.</title>
        <authorList>
            <consortium name="US DOE Joint Genome Institute (JGI-PGF)"/>
            <person name="Walter F."/>
            <person name="Albersmeier A."/>
            <person name="Kalinowski J."/>
            <person name="Ruckert C."/>
        </authorList>
    </citation>
    <scope>NUCLEOTIDE SEQUENCE</scope>
    <source>
        <strain evidence="6">JCM 14359</strain>
    </source>
</reference>
<dbReference type="Pfam" id="PF05377">
    <property type="entry name" value="FlaC_arch"/>
    <property type="match status" value="1"/>
</dbReference>
<name>A0A830EA75_9EURY</name>
<organism evidence="6 7">
    <name type="scientific">Halobellus salinus</name>
    <dbReference type="NCBI Taxonomy" id="931585"/>
    <lineage>
        <taxon>Archaea</taxon>
        <taxon>Methanobacteriati</taxon>
        <taxon>Methanobacteriota</taxon>
        <taxon>Stenosarchaea group</taxon>
        <taxon>Halobacteria</taxon>
        <taxon>Halobacteriales</taxon>
        <taxon>Haloferacaceae</taxon>
        <taxon>Halobellus</taxon>
    </lineage>
</organism>
<gene>
    <name evidence="6" type="ORF">GCM10008995_13300</name>
</gene>
<sequence length="540" mass="57389">MDMMDWITGSDGSESEPVATDGLGFDDEMGDFDDAGDDMDGLDDGMGDFDDDMGGFGGDAGDEMDGLDGDMGGFGDGTEGLDDAGGDLGGTEIDPDTIAEMEDRISELENELSSTTSEMSTVREENKQIGETVEELDDTVRKLLDIYEMVTRGINPFVDDAREMGGLESEGAFGLFEMEEESNDSLDPDVADADAEAFFDEDFGDIDANEDEAELAAGDELAGDEREDPAAALDGDDSTNAGGGTSFDELKSEYEENGEWDEVADDEDAESDLDEAVAEEPFDADGIDDPDADDAFGSDNDEADGDDGPGDRDEANERGADEMEAESTGSDEGGADEMEADKVEAESTGSDEVEADEVEADRVAADEVEAGRVKADQVEADEFVQSDPVDPEDARGASPGAETNGVTNGHAGPDSSVYSTAAAEHDADAYLTRIPARYTAESVVLEWTQFLVDVGGVVGAVRALRQYREQGWITRQVERTVGEHVRNAAAAGGTEETRDLRVRDHQESLTYISRLAGDVEKARLLEELSALGGGARGIRR</sequence>
<feature type="compositionally biased region" description="Basic and acidic residues" evidence="4">
    <location>
        <begin position="360"/>
        <end position="377"/>
    </location>
</feature>
<dbReference type="EMBL" id="BMOC01000006">
    <property type="protein sequence ID" value="GGJ04808.1"/>
    <property type="molecule type" value="Genomic_DNA"/>
</dbReference>
<feature type="compositionally biased region" description="Basic and acidic residues" evidence="4">
    <location>
        <begin position="309"/>
        <end position="321"/>
    </location>
</feature>
<dbReference type="InterPro" id="IPR006752">
    <property type="entry name" value="Arch_fla_DE"/>
</dbReference>
<reference evidence="6" key="2">
    <citation type="submission" date="2020-09" db="EMBL/GenBank/DDBJ databases">
        <authorList>
            <person name="Sun Q."/>
            <person name="Ohkuma M."/>
        </authorList>
    </citation>
    <scope>NUCLEOTIDE SEQUENCE</scope>
    <source>
        <strain evidence="6">JCM 14359</strain>
    </source>
</reference>
<keyword evidence="2" id="KW-0974">Archaeal flagellum</keyword>
<dbReference type="PANTHER" id="PTHR40698">
    <property type="entry name" value="FLAGELLA-RELATED PROTEIN E-RELATED-RELATED"/>
    <property type="match status" value="1"/>
</dbReference>
<evidence type="ECO:0000256" key="4">
    <source>
        <dbReference type="SAM" id="MobiDB-lite"/>
    </source>
</evidence>
<accession>A0A830EA75</accession>
<feature type="compositionally biased region" description="Acidic residues" evidence="4">
    <location>
        <begin position="349"/>
        <end position="359"/>
    </location>
</feature>
<dbReference type="AlphaFoldDB" id="A0A830EA75"/>
<evidence type="ECO:0000256" key="2">
    <source>
        <dbReference type="ARBA" id="ARBA00022440"/>
    </source>
</evidence>
<feature type="region of interest" description="Disordered" evidence="4">
    <location>
        <begin position="200"/>
        <end position="417"/>
    </location>
</feature>
<dbReference type="InterPro" id="IPR009205">
    <property type="entry name" value="FlaC_arc"/>
</dbReference>
<evidence type="ECO:0000256" key="3">
    <source>
        <dbReference type="SAM" id="Coils"/>
    </source>
</evidence>
<evidence type="ECO:0000256" key="1">
    <source>
        <dbReference type="ARBA" id="ARBA00004618"/>
    </source>
</evidence>
<evidence type="ECO:0000313" key="7">
    <source>
        <dbReference type="Proteomes" id="UP000653099"/>
    </source>
</evidence>
<protein>
    <recommendedName>
        <fullName evidence="5">Archaeal flagella protein FlaD/E domain-containing protein</fullName>
    </recommendedName>
</protein>
<feature type="region of interest" description="Disordered" evidence="4">
    <location>
        <begin position="1"/>
        <end position="63"/>
    </location>
</feature>
<keyword evidence="3" id="KW-0175">Coiled coil</keyword>
<dbReference type="Pfam" id="PF04659">
    <property type="entry name" value="Arch_fla_DE"/>
    <property type="match status" value="1"/>
</dbReference>
<evidence type="ECO:0000313" key="6">
    <source>
        <dbReference type="EMBL" id="GGJ04808.1"/>
    </source>
</evidence>
<dbReference type="OrthoDB" id="308199at2157"/>
<proteinExistence type="predicted"/>
<evidence type="ECO:0000259" key="5">
    <source>
        <dbReference type="Pfam" id="PF04659"/>
    </source>
</evidence>
<comment type="caution">
    <text evidence="6">The sequence shown here is derived from an EMBL/GenBank/DDBJ whole genome shotgun (WGS) entry which is preliminary data.</text>
</comment>
<dbReference type="GO" id="GO:0097588">
    <property type="term" value="P:archaeal or bacterial-type flagellum-dependent cell motility"/>
    <property type="evidence" value="ECO:0007669"/>
    <property type="project" value="InterPro"/>
</dbReference>
<comment type="subcellular location">
    <subcellularLocation>
        <location evidence="1">Archaeal flagellum</location>
    </subcellularLocation>
</comment>
<feature type="domain" description="Archaeal flagella protein FlaD/E" evidence="5">
    <location>
        <begin position="428"/>
        <end position="517"/>
    </location>
</feature>
<dbReference type="GO" id="GO:0097589">
    <property type="term" value="C:archaeal-type flagellum"/>
    <property type="evidence" value="ECO:0007669"/>
    <property type="project" value="UniProtKB-SubCell"/>
</dbReference>
<feature type="compositionally biased region" description="Acidic residues" evidence="4">
    <location>
        <begin position="24"/>
        <end position="53"/>
    </location>
</feature>
<feature type="coiled-coil region" evidence="3">
    <location>
        <begin position="98"/>
        <end position="125"/>
    </location>
</feature>
<feature type="compositionally biased region" description="Acidic residues" evidence="4">
    <location>
        <begin position="255"/>
        <end position="308"/>
    </location>
</feature>
<keyword evidence="7" id="KW-1185">Reference proteome</keyword>
<dbReference type="PANTHER" id="PTHR40698:SF2">
    <property type="entry name" value="FLAGELLA-RELATED PROTEIN C-RELATED"/>
    <property type="match status" value="1"/>
</dbReference>
<dbReference type="InterPro" id="IPR052494">
    <property type="entry name" value="Flagella_assembly_related"/>
</dbReference>
<feature type="compositionally biased region" description="Acidic residues" evidence="4">
    <location>
        <begin position="200"/>
        <end position="214"/>
    </location>
</feature>